<dbReference type="CDD" id="cd00303">
    <property type="entry name" value="retropepsin_like"/>
    <property type="match status" value="1"/>
</dbReference>
<evidence type="ECO:0000259" key="9">
    <source>
        <dbReference type="Pfam" id="PF17917"/>
    </source>
</evidence>
<organism evidence="10 11">
    <name type="scientific">Escallonia herrerae</name>
    <dbReference type="NCBI Taxonomy" id="1293975"/>
    <lineage>
        <taxon>Eukaryota</taxon>
        <taxon>Viridiplantae</taxon>
        <taxon>Streptophyta</taxon>
        <taxon>Embryophyta</taxon>
        <taxon>Tracheophyta</taxon>
        <taxon>Spermatophyta</taxon>
        <taxon>Magnoliopsida</taxon>
        <taxon>eudicotyledons</taxon>
        <taxon>Gunneridae</taxon>
        <taxon>Pentapetalae</taxon>
        <taxon>asterids</taxon>
        <taxon>campanulids</taxon>
        <taxon>Escalloniales</taxon>
        <taxon>Escalloniaceae</taxon>
        <taxon>Escallonia</taxon>
    </lineage>
</organism>
<reference evidence="10" key="1">
    <citation type="submission" date="2022-12" db="EMBL/GenBank/DDBJ databases">
        <title>Draft genome assemblies for two species of Escallonia (Escalloniales).</title>
        <authorList>
            <person name="Chanderbali A."/>
            <person name="Dervinis C."/>
            <person name="Anghel I."/>
            <person name="Soltis D."/>
            <person name="Soltis P."/>
            <person name="Zapata F."/>
        </authorList>
    </citation>
    <scope>NUCLEOTIDE SEQUENCE</scope>
    <source>
        <strain evidence="10">UCBG64.0493</strain>
        <tissue evidence="10">Leaf</tissue>
    </source>
</reference>
<keyword evidence="4" id="KW-0255">Endonuclease</keyword>
<evidence type="ECO:0000313" key="11">
    <source>
        <dbReference type="Proteomes" id="UP001188597"/>
    </source>
</evidence>
<dbReference type="Proteomes" id="UP001188597">
    <property type="component" value="Unassembled WGS sequence"/>
</dbReference>
<feature type="compositionally biased region" description="Low complexity" evidence="8">
    <location>
        <begin position="140"/>
        <end position="152"/>
    </location>
</feature>
<feature type="region of interest" description="Disordered" evidence="8">
    <location>
        <begin position="1"/>
        <end position="35"/>
    </location>
</feature>
<dbReference type="InterPro" id="IPR041373">
    <property type="entry name" value="RT_RNaseH"/>
</dbReference>
<feature type="domain" description="Reverse transcriptase RNase H-like" evidence="9">
    <location>
        <begin position="330"/>
        <end position="418"/>
    </location>
</feature>
<proteinExistence type="predicted"/>
<dbReference type="InterPro" id="IPR043502">
    <property type="entry name" value="DNA/RNA_pol_sf"/>
</dbReference>
<evidence type="ECO:0000256" key="5">
    <source>
        <dbReference type="ARBA" id="ARBA00022801"/>
    </source>
</evidence>
<keyword evidence="3" id="KW-0540">Nuclease</keyword>
<feature type="compositionally biased region" description="Basic and acidic residues" evidence="8">
    <location>
        <begin position="124"/>
        <end position="134"/>
    </location>
</feature>
<dbReference type="GO" id="GO:0016787">
    <property type="term" value="F:hydrolase activity"/>
    <property type="evidence" value="ECO:0007669"/>
    <property type="project" value="UniProtKB-KW"/>
</dbReference>
<gene>
    <name evidence="10" type="ORF">RJ639_016845</name>
</gene>
<dbReference type="SUPFAM" id="SSF56672">
    <property type="entry name" value="DNA/RNA polymerases"/>
    <property type="match status" value="1"/>
</dbReference>
<feature type="coiled-coil region" evidence="7">
    <location>
        <begin position="558"/>
        <end position="585"/>
    </location>
</feature>
<keyword evidence="7" id="KW-0175">Coiled coil</keyword>
<dbReference type="InterPro" id="IPR012337">
    <property type="entry name" value="RNaseH-like_sf"/>
</dbReference>
<evidence type="ECO:0000256" key="8">
    <source>
        <dbReference type="SAM" id="MobiDB-lite"/>
    </source>
</evidence>
<name>A0AA88VFE4_9ASTE</name>
<evidence type="ECO:0000256" key="4">
    <source>
        <dbReference type="ARBA" id="ARBA00022759"/>
    </source>
</evidence>
<evidence type="ECO:0000256" key="1">
    <source>
        <dbReference type="ARBA" id="ARBA00022679"/>
    </source>
</evidence>
<dbReference type="GO" id="GO:0004519">
    <property type="term" value="F:endonuclease activity"/>
    <property type="evidence" value="ECO:0007669"/>
    <property type="project" value="UniProtKB-KW"/>
</dbReference>
<dbReference type="EMBL" id="JAVXUP010001940">
    <property type="protein sequence ID" value="KAK3006863.1"/>
    <property type="molecule type" value="Genomic_DNA"/>
</dbReference>
<keyword evidence="5" id="KW-0378">Hydrolase</keyword>
<feature type="compositionally biased region" description="Basic and acidic residues" evidence="8">
    <location>
        <begin position="15"/>
        <end position="27"/>
    </location>
</feature>
<accession>A0AA88VFE4</accession>
<dbReference type="Pfam" id="PF17917">
    <property type="entry name" value="RT_RNaseH"/>
    <property type="match status" value="1"/>
</dbReference>
<dbReference type="AlphaFoldDB" id="A0AA88VFE4"/>
<evidence type="ECO:0000256" key="3">
    <source>
        <dbReference type="ARBA" id="ARBA00022722"/>
    </source>
</evidence>
<keyword evidence="2" id="KW-0548">Nucleotidyltransferase</keyword>
<evidence type="ECO:0000256" key="2">
    <source>
        <dbReference type="ARBA" id="ARBA00022695"/>
    </source>
</evidence>
<dbReference type="PANTHER" id="PTHR48475:SF2">
    <property type="entry name" value="RIBONUCLEASE H"/>
    <property type="match status" value="1"/>
</dbReference>
<keyword evidence="6" id="KW-0695">RNA-directed DNA polymerase</keyword>
<feature type="region of interest" description="Disordered" evidence="8">
    <location>
        <begin position="106"/>
        <end position="155"/>
    </location>
</feature>
<comment type="caution">
    <text evidence="10">The sequence shown here is derived from an EMBL/GenBank/DDBJ whole genome shotgun (WGS) entry which is preliminary data.</text>
</comment>
<dbReference type="SUPFAM" id="SSF53098">
    <property type="entry name" value="Ribonuclease H-like"/>
    <property type="match status" value="1"/>
</dbReference>
<evidence type="ECO:0000256" key="6">
    <source>
        <dbReference type="ARBA" id="ARBA00022918"/>
    </source>
</evidence>
<dbReference type="InterPro" id="IPR036397">
    <property type="entry name" value="RNaseH_sf"/>
</dbReference>
<dbReference type="GO" id="GO:0003964">
    <property type="term" value="F:RNA-directed DNA polymerase activity"/>
    <property type="evidence" value="ECO:0007669"/>
    <property type="project" value="UniProtKB-KW"/>
</dbReference>
<dbReference type="GO" id="GO:0003676">
    <property type="term" value="F:nucleic acid binding"/>
    <property type="evidence" value="ECO:0007669"/>
    <property type="project" value="InterPro"/>
</dbReference>
<keyword evidence="11" id="KW-1185">Reference proteome</keyword>
<protein>
    <recommendedName>
        <fullName evidence="9">Reverse transcriptase RNase H-like domain-containing protein</fullName>
    </recommendedName>
</protein>
<sequence>MSHQEEIHSGQKRRDRPEGKNQDEPKRPRALLSKSFTPLNTTREHILHQIKGQNIIKWPKPMRGPAEKRDTQVYCHFHKDHGHTTEECKVLQREIENLIAKGHLKQFMKSNHRQQSGGRNNPWRADEAPPKEPHVINTISGGPSAGEPSSSSRKAYARQVNLAQGPAKRTKAFISLEFNDADLDGVSLPHDDALVITLRIDAFQVKRILVNTGSSADIIFEDAFNQMGISDDRVKPISSPLYGFTGASAPVKGIASLTVIAGEGPRQAIHTLDFLIVKVRSSYNGILGRIGLNKLQAVTSTYHLIMKFPTPAGAGFVKGYQILARRFAESAVSAVLIREQDGRQFPIYYVSKVLQGAEQRYPNAEKLAFALLIAARKLRLYFQSHTIIVLTDKPLRRILHKPDLSGRLVPWSIELGEFDIHYRPRPSIKGQVLADFVVECTFPIEEEEPLTSAQPEQFAWTLFVDGSSNASGSAHPQTNGQTEVTNRTLLQGIKKKLNGAKGLWVDELHKILWAYNTTTQALTGETPFSLSFGTETLIPIKVGLPSLRLTTYDPVQNEEALRANLDLLDEQREQAAIRLAAYQHRVSKFYDQRVRPRIFRVGDLVLGRITASIPRDAIGKLAPNWEGPYKVVKLGGPGAYHLETMDGKEIPRTWNATNLRCYYA</sequence>
<evidence type="ECO:0000313" key="10">
    <source>
        <dbReference type="EMBL" id="KAK3006863.1"/>
    </source>
</evidence>
<dbReference type="Gene3D" id="3.30.420.10">
    <property type="entry name" value="Ribonuclease H-like superfamily/Ribonuclease H"/>
    <property type="match status" value="1"/>
</dbReference>
<dbReference type="PANTHER" id="PTHR48475">
    <property type="entry name" value="RIBONUCLEASE H"/>
    <property type="match status" value="1"/>
</dbReference>
<keyword evidence="1" id="KW-0808">Transferase</keyword>
<evidence type="ECO:0000256" key="7">
    <source>
        <dbReference type="SAM" id="Coils"/>
    </source>
</evidence>